<proteinExistence type="predicted"/>
<reference evidence="1" key="1">
    <citation type="submission" date="2021-06" db="EMBL/GenBank/DDBJ databases">
        <authorList>
            <person name="Kallberg Y."/>
            <person name="Tangrot J."/>
            <person name="Rosling A."/>
        </authorList>
    </citation>
    <scope>NUCLEOTIDE SEQUENCE</scope>
    <source>
        <strain evidence="1">IL203A</strain>
    </source>
</reference>
<dbReference type="EMBL" id="CAJVPU010000894">
    <property type="protein sequence ID" value="CAG8465690.1"/>
    <property type="molecule type" value="Genomic_DNA"/>
</dbReference>
<keyword evidence="2" id="KW-1185">Reference proteome</keyword>
<gene>
    <name evidence="1" type="ORF">DHETER_LOCUS1485</name>
</gene>
<dbReference type="Proteomes" id="UP000789702">
    <property type="component" value="Unassembled WGS sequence"/>
</dbReference>
<comment type="caution">
    <text evidence="1">The sequence shown here is derived from an EMBL/GenBank/DDBJ whole genome shotgun (WGS) entry which is preliminary data.</text>
</comment>
<organism evidence="1 2">
    <name type="scientific">Dentiscutata heterogama</name>
    <dbReference type="NCBI Taxonomy" id="1316150"/>
    <lineage>
        <taxon>Eukaryota</taxon>
        <taxon>Fungi</taxon>
        <taxon>Fungi incertae sedis</taxon>
        <taxon>Mucoromycota</taxon>
        <taxon>Glomeromycotina</taxon>
        <taxon>Glomeromycetes</taxon>
        <taxon>Diversisporales</taxon>
        <taxon>Gigasporaceae</taxon>
        <taxon>Dentiscutata</taxon>
    </lineage>
</organism>
<sequence length="103" mass="12132">MKFNSITDRYNYQNYDAIEKYYREKTLYSEDESTYEVMETSLSQALEASFQQEGQKKKNYPIDTTKTNAMMITEKRGLTQLLQKGQICKVIKQNEKLGKVHLT</sequence>
<evidence type="ECO:0000313" key="2">
    <source>
        <dbReference type="Proteomes" id="UP000789702"/>
    </source>
</evidence>
<accession>A0ACA9KCF0</accession>
<name>A0ACA9KCF0_9GLOM</name>
<protein>
    <submittedName>
        <fullName evidence="1">971_t:CDS:1</fullName>
    </submittedName>
</protein>
<evidence type="ECO:0000313" key="1">
    <source>
        <dbReference type="EMBL" id="CAG8465690.1"/>
    </source>
</evidence>